<accession>A0A235BE83</accession>
<comment type="caution">
    <text evidence="2">The sequence shown here is derived from an EMBL/GenBank/DDBJ whole genome shotgun (WGS) entry which is preliminary data.</text>
</comment>
<feature type="signal peptide" evidence="1">
    <location>
        <begin position="1"/>
        <end position="27"/>
    </location>
</feature>
<evidence type="ECO:0000313" key="3">
    <source>
        <dbReference type="Proteomes" id="UP000215459"/>
    </source>
</evidence>
<keyword evidence="3" id="KW-1185">Reference proteome</keyword>
<keyword evidence="1" id="KW-0732">Signal</keyword>
<gene>
    <name evidence="2" type="ORF">CHM34_02770</name>
</gene>
<evidence type="ECO:0008006" key="4">
    <source>
        <dbReference type="Google" id="ProtNLM"/>
    </source>
</evidence>
<evidence type="ECO:0000313" key="2">
    <source>
        <dbReference type="EMBL" id="OYD09915.1"/>
    </source>
</evidence>
<dbReference type="PROSITE" id="PS51257">
    <property type="entry name" value="PROKAR_LIPOPROTEIN"/>
    <property type="match status" value="1"/>
</dbReference>
<dbReference type="EMBL" id="NOWF01000001">
    <property type="protein sequence ID" value="OYD09915.1"/>
    <property type="molecule type" value="Genomic_DNA"/>
</dbReference>
<organism evidence="2 3">
    <name type="scientific">Paludifilum halophilum</name>
    <dbReference type="NCBI Taxonomy" id="1642702"/>
    <lineage>
        <taxon>Bacteria</taxon>
        <taxon>Bacillati</taxon>
        <taxon>Bacillota</taxon>
        <taxon>Bacilli</taxon>
        <taxon>Bacillales</taxon>
        <taxon>Thermoactinomycetaceae</taxon>
        <taxon>Paludifilum</taxon>
    </lineage>
</organism>
<evidence type="ECO:0000256" key="1">
    <source>
        <dbReference type="SAM" id="SignalP"/>
    </source>
</evidence>
<dbReference type="Proteomes" id="UP000215459">
    <property type="component" value="Unassembled WGS sequence"/>
</dbReference>
<proteinExistence type="predicted"/>
<dbReference type="AlphaFoldDB" id="A0A235BE83"/>
<protein>
    <recommendedName>
        <fullName evidence="4">DUF4878 domain-containing protein</fullName>
    </recommendedName>
</protein>
<dbReference type="OrthoDB" id="2990201at2"/>
<feature type="chain" id="PRO_5039377572" description="DUF4878 domain-containing protein" evidence="1">
    <location>
        <begin position="28"/>
        <end position="166"/>
    </location>
</feature>
<sequence>MKNRPPASTPFLLIALLCFLFTGCGNENLSGAEEAAVQFYKSVWVEGNKDQAQRMMMQPNRTDELDARMEDLRLERTSNPALQKNPSILVVESPTDPQVGDKKILIHRPADKKDYKIWMRKEGWNWKVIKFQGNYDPHSGGYISNDAYQRLVHEFPGLRWKRVNRP</sequence>
<dbReference type="RefSeq" id="WP_094263017.1">
    <property type="nucleotide sequence ID" value="NZ_NOWF01000001.1"/>
</dbReference>
<reference evidence="2 3" key="1">
    <citation type="submission" date="2017-07" db="EMBL/GenBank/DDBJ databases">
        <title>The genome sequence of Paludifilum halophilum highlights mechanisms for microbial adaptation to high salt environemnts.</title>
        <authorList>
            <person name="Belbahri L."/>
        </authorList>
    </citation>
    <scope>NUCLEOTIDE SEQUENCE [LARGE SCALE GENOMIC DNA]</scope>
    <source>
        <strain evidence="2 3">DSM 102817</strain>
    </source>
</reference>
<name>A0A235BE83_9BACL</name>